<dbReference type="Gene3D" id="3.60.20.40">
    <property type="match status" value="1"/>
</dbReference>
<comment type="caution">
    <text evidence="1">The sequence shown here is derived from an EMBL/GenBank/DDBJ whole genome shotgun (WGS) entry which is preliminary data.</text>
</comment>
<organism evidence="1 2">
    <name type="scientific">Rhodobium gokarnense</name>
    <dbReference type="NCBI Taxonomy" id="364296"/>
    <lineage>
        <taxon>Bacteria</taxon>
        <taxon>Pseudomonadati</taxon>
        <taxon>Pseudomonadota</taxon>
        <taxon>Alphaproteobacteria</taxon>
        <taxon>Hyphomicrobiales</taxon>
        <taxon>Rhodobiaceae</taxon>
        <taxon>Rhodobium</taxon>
    </lineage>
</organism>
<dbReference type="InterPro" id="IPR043138">
    <property type="entry name" value="GGT_lsub"/>
</dbReference>
<dbReference type="Proteomes" id="UP001209755">
    <property type="component" value="Unassembled WGS sequence"/>
</dbReference>
<dbReference type="PANTHER" id="PTHR43881">
    <property type="entry name" value="GAMMA-GLUTAMYLTRANSPEPTIDASE (AFU_ORTHOLOGUE AFUA_4G13580)"/>
    <property type="match status" value="1"/>
</dbReference>
<name>A0ABT3H930_9HYPH</name>
<dbReference type="EC" id="2.3.2.2" evidence="1"/>
<dbReference type="InterPro" id="IPR043137">
    <property type="entry name" value="GGT_ssub_C"/>
</dbReference>
<gene>
    <name evidence="1" type="ORF">M2319_001200</name>
</gene>
<dbReference type="PANTHER" id="PTHR43881:SF1">
    <property type="entry name" value="GAMMA-GLUTAMYLTRANSPEPTIDASE (AFU_ORTHOLOGUE AFUA_4G13580)"/>
    <property type="match status" value="1"/>
</dbReference>
<proteinExistence type="predicted"/>
<dbReference type="GO" id="GO:0036374">
    <property type="term" value="F:glutathione hydrolase activity"/>
    <property type="evidence" value="ECO:0007669"/>
    <property type="project" value="UniProtKB-EC"/>
</dbReference>
<keyword evidence="1" id="KW-0378">Hydrolase</keyword>
<accession>A0ABT3H930</accession>
<dbReference type="RefSeq" id="WP_264600541.1">
    <property type="nucleotide sequence ID" value="NZ_JAOQNS010000003.1"/>
</dbReference>
<evidence type="ECO:0000313" key="2">
    <source>
        <dbReference type="Proteomes" id="UP001209755"/>
    </source>
</evidence>
<dbReference type="SUPFAM" id="SSF56235">
    <property type="entry name" value="N-terminal nucleophile aminohydrolases (Ntn hydrolases)"/>
    <property type="match status" value="1"/>
</dbReference>
<dbReference type="EC" id="3.4.19.13" evidence="1"/>
<keyword evidence="2" id="KW-1185">Reference proteome</keyword>
<dbReference type="Gene3D" id="1.10.246.130">
    <property type="match status" value="1"/>
</dbReference>
<dbReference type="InterPro" id="IPR052896">
    <property type="entry name" value="GGT-like_enzyme"/>
</dbReference>
<evidence type="ECO:0000313" key="1">
    <source>
        <dbReference type="EMBL" id="MCW2306878.1"/>
    </source>
</evidence>
<keyword evidence="1" id="KW-0808">Transferase</keyword>
<dbReference type="Pfam" id="PF01019">
    <property type="entry name" value="G_glu_transpept"/>
    <property type="match status" value="1"/>
</dbReference>
<protein>
    <submittedName>
        <fullName evidence="1">Gamma-glutamyltranspeptidase/glutathione hydrolase</fullName>
        <ecNumber evidence="1">2.3.2.2</ecNumber>
        <ecNumber evidence="1">3.4.19.13</ecNumber>
    </submittedName>
</protein>
<dbReference type="GO" id="GO:0103068">
    <property type="term" value="F:leukotriene C4 gamma-glutamyl transferase activity"/>
    <property type="evidence" value="ECO:0007669"/>
    <property type="project" value="UniProtKB-EC"/>
</dbReference>
<dbReference type="InterPro" id="IPR029055">
    <property type="entry name" value="Ntn_hydrolases_N"/>
</dbReference>
<dbReference type="PRINTS" id="PR01210">
    <property type="entry name" value="GGTRANSPTASE"/>
</dbReference>
<reference evidence="2" key="1">
    <citation type="submission" date="2023-07" db="EMBL/GenBank/DDBJ databases">
        <title>Genome sequencing of Purple Non-Sulfur Bacteria from various extreme environments.</title>
        <authorList>
            <person name="Mayer M."/>
        </authorList>
    </citation>
    <scope>NUCLEOTIDE SEQUENCE [LARGE SCALE GENOMIC DNA]</scope>
    <source>
        <strain evidence="2">DSM 17935</strain>
    </source>
</reference>
<keyword evidence="1" id="KW-0012">Acyltransferase</keyword>
<dbReference type="EMBL" id="JAOQNS010000003">
    <property type="protein sequence ID" value="MCW2306878.1"/>
    <property type="molecule type" value="Genomic_DNA"/>
</dbReference>
<sequence>MQGFDYHAGYPARRTPVMAGNVVATSQPLAAQAGLRMLLAGGNAVDAALAAAITLVVVEPTGNGLGSDAFAIVWDGEELHGLNASGRAPRKWSPERFAALGAIPKRGWESVTVPGAVSGWQALSERFGALPFADLFAPAIAYAEDGFPVSPAIGTRWGRDGEMLAGEPGFAAHFLPGGKAPAPGEGYRSRALARSLRLIAETRGEAFYRGELATRIADFARQNGAALDEEDLAAHSCDWCGTLSQSFGDVALHEIPPNGQGIAALIALGILEALRGGAGGRAVDLAAMDPDGAEALHLQIEAMKLALADAERHVSDPAAMRLSAEELLDPAYLRERAALIDPDHARIAEAGAPRAGGTVYVAAADAAGMMVSLIQSNFAGFGSGVVVPDTGISLQNRGWGFTLAPGHVNEVAGGRRPFHTIIPGFVTRAGKPAMTFGVMGGPMQAQGHLQMVLRTEVWGQNPQTAADAPRWRFESGRRVAIEQGFPPAVVEALAAMGHDISLRAPEEDFGFGGAQLIHRLEAGYVAGSDYRKDGQAVGF</sequence>